<evidence type="ECO:0000313" key="13">
    <source>
        <dbReference type="Proteomes" id="UP000443070"/>
    </source>
</evidence>
<keyword evidence="4" id="KW-0067">ATP-binding</keyword>
<comment type="caution">
    <text evidence="11">The sequence shown here is derived from an EMBL/GenBank/DDBJ whole genome shotgun (WGS) entry which is preliminary data.</text>
</comment>
<reference evidence="13 14" key="1">
    <citation type="journal article" date="2019" name="Nat. Med.">
        <title>A library of human gut bacterial isolates paired with longitudinal multiomics data enables mechanistic microbiome research.</title>
        <authorList>
            <person name="Poyet M."/>
            <person name="Groussin M."/>
            <person name="Gibbons S.M."/>
            <person name="Avila-Pacheco J."/>
            <person name="Jiang X."/>
            <person name="Kearney S.M."/>
            <person name="Perrotta A.R."/>
            <person name="Berdy B."/>
            <person name="Zhao S."/>
            <person name="Lieberman T.D."/>
            <person name="Swanson P.K."/>
            <person name="Smith M."/>
            <person name="Roesemann S."/>
            <person name="Alexander J.E."/>
            <person name="Rich S.A."/>
            <person name="Livny J."/>
            <person name="Vlamakis H."/>
            <person name="Clish C."/>
            <person name="Bullock K."/>
            <person name="Deik A."/>
            <person name="Scott J."/>
            <person name="Pierce K.A."/>
            <person name="Xavier R.J."/>
            <person name="Alm E.J."/>
        </authorList>
    </citation>
    <scope>NUCLEOTIDE SEQUENCE [LARGE SCALE GENOMIC DNA]</scope>
    <source>
        <strain evidence="11 14">BIOML-A13</strain>
        <strain evidence="12 13">BIOML-A3</strain>
    </source>
</reference>
<dbReference type="OrthoDB" id="9808272at2"/>
<keyword evidence="2" id="KW-0813">Transport</keyword>
<dbReference type="GO" id="GO:0016887">
    <property type="term" value="F:ATP hydrolysis activity"/>
    <property type="evidence" value="ECO:0007669"/>
    <property type="project" value="TreeGrafter"/>
</dbReference>
<dbReference type="GO" id="GO:0015627">
    <property type="term" value="C:type II protein secretion system complex"/>
    <property type="evidence" value="ECO:0007669"/>
    <property type="project" value="InterPro"/>
</dbReference>
<dbReference type="FunFam" id="3.30.450.90:FF:000001">
    <property type="entry name" value="Type II secretion system ATPase GspE"/>
    <property type="match status" value="1"/>
</dbReference>
<dbReference type="FunFam" id="3.40.50.300:FF:000398">
    <property type="entry name" value="Type IV pilus assembly ATPase PilB"/>
    <property type="match status" value="1"/>
</dbReference>
<dbReference type="GO" id="GO:0005524">
    <property type="term" value="F:ATP binding"/>
    <property type="evidence" value="ECO:0007669"/>
    <property type="project" value="UniProtKB-KW"/>
</dbReference>
<evidence type="ECO:0000256" key="8">
    <source>
        <dbReference type="ARBA" id="ARBA00034006"/>
    </source>
</evidence>
<evidence type="ECO:0000313" key="14">
    <source>
        <dbReference type="Proteomes" id="UP000484547"/>
    </source>
</evidence>
<dbReference type="FunFam" id="3.30.300.160:FF:000002">
    <property type="entry name" value="Type II secretion system protein E"/>
    <property type="match status" value="1"/>
</dbReference>
<evidence type="ECO:0000256" key="1">
    <source>
        <dbReference type="ARBA" id="ARBA00006611"/>
    </source>
</evidence>
<dbReference type="GO" id="GO:0015628">
    <property type="term" value="P:protein secretion by the type II secretion system"/>
    <property type="evidence" value="ECO:0007669"/>
    <property type="project" value="InterPro"/>
</dbReference>
<dbReference type="CDD" id="cd01129">
    <property type="entry name" value="PulE-GspE-like"/>
    <property type="match status" value="1"/>
</dbReference>
<feature type="domain" description="Bacterial type II secretion system protein E" evidence="9">
    <location>
        <begin position="176"/>
        <end position="557"/>
    </location>
</feature>
<keyword evidence="5" id="KW-0653">Protein transport</keyword>
<dbReference type="InterPro" id="IPR007831">
    <property type="entry name" value="T2SS_GspE_N"/>
</dbReference>
<dbReference type="SUPFAM" id="SSF160246">
    <property type="entry name" value="EspE N-terminal domain-like"/>
    <property type="match status" value="1"/>
</dbReference>
<evidence type="ECO:0000256" key="7">
    <source>
        <dbReference type="ARBA" id="ARBA00024382"/>
    </source>
</evidence>
<dbReference type="Proteomes" id="UP000443070">
    <property type="component" value="Unassembled WGS sequence"/>
</dbReference>
<dbReference type="InterPro" id="IPR013369">
    <property type="entry name" value="T2SS_GspE"/>
</dbReference>
<dbReference type="EC" id="7.4.2.8" evidence="7"/>
<evidence type="ECO:0000256" key="6">
    <source>
        <dbReference type="ARBA" id="ARBA00022967"/>
    </source>
</evidence>
<dbReference type="InterPro" id="IPR001482">
    <property type="entry name" value="T2SS/T4SS_dom"/>
</dbReference>
<dbReference type="EMBL" id="WNBW01000001">
    <property type="protein sequence ID" value="MTU03284.1"/>
    <property type="molecule type" value="Genomic_DNA"/>
</dbReference>
<dbReference type="Gene3D" id="3.30.300.160">
    <property type="entry name" value="Type II secretion system, protein E, N-terminal domain"/>
    <property type="match status" value="1"/>
</dbReference>
<dbReference type="Pfam" id="PF00437">
    <property type="entry name" value="T2SSE"/>
    <property type="match status" value="1"/>
</dbReference>
<dbReference type="Proteomes" id="UP000484547">
    <property type="component" value="Unassembled WGS sequence"/>
</dbReference>
<dbReference type="NCBIfam" id="TIGR02533">
    <property type="entry name" value="type_II_gspE"/>
    <property type="match status" value="1"/>
</dbReference>
<evidence type="ECO:0000256" key="5">
    <source>
        <dbReference type="ARBA" id="ARBA00022927"/>
    </source>
</evidence>
<proteinExistence type="inferred from homology"/>
<keyword evidence="13" id="KW-1185">Reference proteome</keyword>
<dbReference type="Pfam" id="PF05157">
    <property type="entry name" value="MshEN"/>
    <property type="match status" value="1"/>
</dbReference>
<dbReference type="PANTHER" id="PTHR30258">
    <property type="entry name" value="TYPE II SECRETION SYSTEM PROTEIN GSPE-RELATED"/>
    <property type="match status" value="1"/>
</dbReference>
<dbReference type="EMBL" id="WNBM01000001">
    <property type="protein sequence ID" value="MTT75153.1"/>
    <property type="molecule type" value="Genomic_DNA"/>
</dbReference>
<comment type="catalytic activity">
    <reaction evidence="8">
        <text>ATP + H2O + cellular proteinSide 1 = ADP + phosphate + cellular proteinSide 2.</text>
        <dbReference type="EC" id="7.4.2.8"/>
    </reaction>
</comment>
<dbReference type="AlphaFoldDB" id="A0A7X3BUV0"/>
<evidence type="ECO:0000256" key="2">
    <source>
        <dbReference type="ARBA" id="ARBA00022448"/>
    </source>
</evidence>
<dbReference type="Gene3D" id="3.30.450.90">
    <property type="match status" value="1"/>
</dbReference>
<feature type="domain" description="Type II secretion system protein GspE N-terminal" evidence="10">
    <location>
        <begin position="66"/>
        <end position="150"/>
    </location>
</feature>
<dbReference type="Gene3D" id="3.40.50.300">
    <property type="entry name" value="P-loop containing nucleotide triphosphate hydrolases"/>
    <property type="match status" value="1"/>
</dbReference>
<sequence length="561" mass="61735">MEENNVATQKRRLGEILVTSGEITQSQLDQALAEQKTNGKRLGETLISLNFLTERKMLKTLEKQLSIPYMFLSDIEIMPEAVAAVPIFLAERYTLVPLKKDGNRLTIAMNDPTNFYAIDDVRMVSGCDISIVLSEQQDIINAINNFYGVSGRVGGSLNKLKEDSFAPVIRRVEDSSEDAPIIKIVNSVIEQAVRDKASDIHIEPQEDDTRVRFRVDGVLRNAVTLPKNSHSAIISRIKIMAEMDIAEKRLPQDGRINIEQGGRDIDLRISTLPTILGEKVVMRILDKTAASIDINDLAFTAKNMELYSSLFNSSYGIVLVTGPTGSGKSTTLYSTLTNINNPNKNIITVEDPVEYRIEGVNQVAVNNKAGLTFANGLRSILRQDPNIIMVGEIRDVETARISIHAALTGHLVFSTLHTNDAAGAITRLIDMGVEPFLVASALRGVVAQRLVRRICPHCKETYAPDAAERAYMGIVLDEEVKLYKGAGCGKCNFTGYAGRMAIHEVLPIIPEMKELILKNAPDTEIFAAGRSYGVTSMKEDGIRKVLDGETTASELLRVAYA</sequence>
<name>A0A7X3BUV0_9FIRM</name>
<gene>
    <name evidence="11" type="primary">gspE</name>
    <name evidence="11" type="ORF">GMD11_02565</name>
    <name evidence="12" type="ORF">GMD18_02560</name>
</gene>
<dbReference type="PANTHER" id="PTHR30258:SF1">
    <property type="entry name" value="PROTEIN TRANSPORT PROTEIN HOFB HOMOLOG"/>
    <property type="match status" value="1"/>
</dbReference>
<evidence type="ECO:0000259" key="9">
    <source>
        <dbReference type="Pfam" id="PF00437"/>
    </source>
</evidence>
<dbReference type="GO" id="GO:0008564">
    <property type="term" value="F:protein-exporting ATPase activity"/>
    <property type="evidence" value="ECO:0007669"/>
    <property type="project" value="UniProtKB-EC"/>
</dbReference>
<evidence type="ECO:0000256" key="3">
    <source>
        <dbReference type="ARBA" id="ARBA00022741"/>
    </source>
</evidence>
<evidence type="ECO:0000256" key="4">
    <source>
        <dbReference type="ARBA" id="ARBA00022840"/>
    </source>
</evidence>
<accession>A0A7X3BUV0</accession>
<dbReference type="InterPro" id="IPR037257">
    <property type="entry name" value="T2SS_E_N_sf"/>
</dbReference>
<protein>
    <recommendedName>
        <fullName evidence="7">protein-secreting ATPase</fullName>
        <ecNumber evidence="7">7.4.2.8</ecNumber>
    </recommendedName>
</protein>
<dbReference type="GO" id="GO:0005886">
    <property type="term" value="C:plasma membrane"/>
    <property type="evidence" value="ECO:0007669"/>
    <property type="project" value="TreeGrafter"/>
</dbReference>
<keyword evidence="6" id="KW-1278">Translocase</keyword>
<dbReference type="InterPro" id="IPR027417">
    <property type="entry name" value="P-loop_NTPase"/>
</dbReference>
<dbReference type="SUPFAM" id="SSF52540">
    <property type="entry name" value="P-loop containing nucleoside triphosphate hydrolases"/>
    <property type="match status" value="1"/>
</dbReference>
<organism evidence="11 14">
    <name type="scientific">Phascolarctobacterium faecium</name>
    <dbReference type="NCBI Taxonomy" id="33025"/>
    <lineage>
        <taxon>Bacteria</taxon>
        <taxon>Bacillati</taxon>
        <taxon>Bacillota</taxon>
        <taxon>Negativicutes</taxon>
        <taxon>Acidaminococcales</taxon>
        <taxon>Acidaminococcaceae</taxon>
        <taxon>Phascolarctobacterium</taxon>
    </lineage>
</organism>
<dbReference type="RefSeq" id="WP_155163600.1">
    <property type="nucleotide sequence ID" value="NZ_WNBU01000001.1"/>
</dbReference>
<evidence type="ECO:0000313" key="12">
    <source>
        <dbReference type="EMBL" id="MTU03284.1"/>
    </source>
</evidence>
<keyword evidence="3" id="KW-0547">Nucleotide-binding</keyword>
<evidence type="ECO:0000259" key="10">
    <source>
        <dbReference type="Pfam" id="PF05157"/>
    </source>
</evidence>
<comment type="similarity">
    <text evidence="1">Belongs to the GSP E family.</text>
</comment>
<evidence type="ECO:0000313" key="11">
    <source>
        <dbReference type="EMBL" id="MTT75153.1"/>
    </source>
</evidence>